<dbReference type="Pfam" id="PF13581">
    <property type="entry name" value="HATPase_c_2"/>
    <property type="match status" value="1"/>
</dbReference>
<keyword evidence="1" id="KW-0723">Serine/threonine-protein kinase</keyword>
<dbReference type="EMBL" id="FNST01000002">
    <property type="protein sequence ID" value="SEC30107.1"/>
    <property type="molecule type" value="Genomic_DNA"/>
</dbReference>
<dbReference type="AlphaFoldDB" id="A0A1H4RE03"/>
<accession>A0A1H4RE03</accession>
<gene>
    <name evidence="3" type="ORF">SAMN04490356_3625</name>
</gene>
<keyword evidence="3" id="KW-0418">Kinase</keyword>
<keyword evidence="4" id="KW-1185">Reference proteome</keyword>
<dbReference type="GO" id="GO:0004674">
    <property type="term" value="F:protein serine/threonine kinase activity"/>
    <property type="evidence" value="ECO:0007669"/>
    <property type="project" value="UniProtKB-KW"/>
</dbReference>
<proteinExistence type="predicted"/>
<dbReference type="PANTHER" id="PTHR35526">
    <property type="entry name" value="ANTI-SIGMA-F FACTOR RSBW-RELATED"/>
    <property type="match status" value="1"/>
</dbReference>
<dbReference type="InterPro" id="IPR036890">
    <property type="entry name" value="HATPase_C_sf"/>
</dbReference>
<evidence type="ECO:0000313" key="4">
    <source>
        <dbReference type="Proteomes" id="UP000198609"/>
    </source>
</evidence>
<organism evidence="3 4">
    <name type="scientific">Streptomyces melanosporofaciens</name>
    <dbReference type="NCBI Taxonomy" id="67327"/>
    <lineage>
        <taxon>Bacteria</taxon>
        <taxon>Bacillati</taxon>
        <taxon>Actinomycetota</taxon>
        <taxon>Actinomycetes</taxon>
        <taxon>Kitasatosporales</taxon>
        <taxon>Streptomycetaceae</taxon>
        <taxon>Streptomyces</taxon>
        <taxon>Streptomyces violaceusniger group</taxon>
    </lineage>
</organism>
<evidence type="ECO:0000313" key="3">
    <source>
        <dbReference type="EMBL" id="SEC30107.1"/>
    </source>
</evidence>
<feature type="domain" description="Histidine kinase/HSP90-like ATPase" evidence="2">
    <location>
        <begin position="14"/>
        <end position="119"/>
    </location>
</feature>
<protein>
    <submittedName>
        <fullName evidence="3">Histidine kinase-like ATPase domain-containing protein</fullName>
    </submittedName>
</protein>
<dbReference type="InterPro" id="IPR003594">
    <property type="entry name" value="HATPase_dom"/>
</dbReference>
<reference evidence="4" key="1">
    <citation type="submission" date="2016-10" db="EMBL/GenBank/DDBJ databases">
        <authorList>
            <person name="Varghese N."/>
            <person name="Submissions S."/>
        </authorList>
    </citation>
    <scope>NUCLEOTIDE SEQUENCE [LARGE SCALE GENOMIC DNA]</scope>
    <source>
        <strain evidence="4">DSM 40318</strain>
    </source>
</reference>
<name>A0A1H4RE03_STRMJ</name>
<dbReference type="CDD" id="cd16936">
    <property type="entry name" value="HATPase_RsbW-like"/>
    <property type="match status" value="1"/>
</dbReference>
<evidence type="ECO:0000259" key="2">
    <source>
        <dbReference type="Pfam" id="PF13581"/>
    </source>
</evidence>
<dbReference type="InterPro" id="IPR050267">
    <property type="entry name" value="Anti-sigma-factor_SerPK"/>
</dbReference>
<evidence type="ECO:0000256" key="1">
    <source>
        <dbReference type="ARBA" id="ARBA00022527"/>
    </source>
</evidence>
<dbReference type="Proteomes" id="UP000198609">
    <property type="component" value="Unassembled WGS sequence"/>
</dbReference>
<dbReference type="SUPFAM" id="SSF55874">
    <property type="entry name" value="ATPase domain of HSP90 chaperone/DNA topoisomerase II/histidine kinase"/>
    <property type="match status" value="1"/>
</dbReference>
<keyword evidence="3" id="KW-0808">Transferase</keyword>
<sequence length="240" mass="26297">MDYPGRFVMSCTRSPERVAQIRRISAAHLRLWGLGDCIETATLLLSELVTNAVRYGERDEISFSLSHLKGEVRIDVDDGSPGHPRVKGPASYEETGRGMLIVDALADEWGTTNDGSRTWATIAVPAPMQITPGFWCEWRGADGERLTACASPLPDSAINWARTQMRVIACALGEPLLADLWDWLSEGWRDAAAALERGEDFALHLVAGPHAFVWHAHPVRFLPMALADPEGSECECSVTG</sequence>
<dbReference type="Gene3D" id="3.30.565.10">
    <property type="entry name" value="Histidine kinase-like ATPase, C-terminal domain"/>
    <property type="match status" value="1"/>
</dbReference>
<dbReference type="RefSeq" id="WP_093463403.1">
    <property type="nucleotide sequence ID" value="NZ_FNST01000002.1"/>
</dbReference>
<dbReference type="PANTHER" id="PTHR35526:SF3">
    <property type="entry name" value="ANTI-SIGMA-F FACTOR RSBW"/>
    <property type="match status" value="1"/>
</dbReference>